<comment type="similarity">
    <text evidence="1">Belongs to the DEAD box helicase family. DEAH subfamily.</text>
</comment>
<keyword evidence="4" id="KW-0378">Hydrolase</keyword>
<evidence type="ECO:0000259" key="9">
    <source>
        <dbReference type="PROSITE" id="PS51192"/>
    </source>
</evidence>
<protein>
    <recommendedName>
        <fullName evidence="2">RNA helicase</fullName>
        <ecNumber evidence="2">3.6.4.13</ecNumber>
    </recommendedName>
</protein>
<evidence type="ECO:0000256" key="8">
    <source>
        <dbReference type="SAM" id="MobiDB-lite"/>
    </source>
</evidence>
<dbReference type="GeneTree" id="ENSGT00940000155924"/>
<comment type="catalytic activity">
    <reaction evidence="7">
        <text>ATP + H2O = ADP + phosphate + H(+)</text>
        <dbReference type="Rhea" id="RHEA:13065"/>
        <dbReference type="ChEBI" id="CHEBI:15377"/>
        <dbReference type="ChEBI" id="CHEBI:15378"/>
        <dbReference type="ChEBI" id="CHEBI:30616"/>
        <dbReference type="ChEBI" id="CHEBI:43474"/>
        <dbReference type="ChEBI" id="CHEBI:456216"/>
        <dbReference type="EC" id="3.6.4.13"/>
    </reaction>
</comment>
<evidence type="ECO:0000256" key="2">
    <source>
        <dbReference type="ARBA" id="ARBA00012552"/>
    </source>
</evidence>
<keyword evidence="5" id="KW-0347">Helicase</keyword>
<dbReference type="SUPFAM" id="SSF52540">
    <property type="entry name" value="P-loop containing nucleoside triphosphate hydrolases"/>
    <property type="match status" value="1"/>
</dbReference>
<accession>A0A3B5KKL0</accession>
<dbReference type="InterPro" id="IPR011545">
    <property type="entry name" value="DEAD/DEAH_box_helicase_dom"/>
</dbReference>
<dbReference type="Ensembl" id="ENSXCOT00000000723.1">
    <property type="protein sequence ID" value="ENSXCOP00000000713.1"/>
    <property type="gene ID" value="ENSXCOG00000000601.1"/>
</dbReference>
<feature type="compositionally biased region" description="Pro residues" evidence="8">
    <location>
        <begin position="24"/>
        <end position="37"/>
    </location>
</feature>
<dbReference type="GO" id="GO:1990904">
    <property type="term" value="C:ribonucleoprotein complex"/>
    <property type="evidence" value="ECO:0007669"/>
    <property type="project" value="TreeGrafter"/>
</dbReference>
<dbReference type="GO" id="GO:0045944">
    <property type="term" value="P:positive regulation of transcription by RNA polymerase II"/>
    <property type="evidence" value="ECO:0007669"/>
    <property type="project" value="TreeGrafter"/>
</dbReference>
<organism evidence="10 11">
    <name type="scientific">Xiphophorus couchianus</name>
    <name type="common">Monterrey platyfish</name>
    <dbReference type="NCBI Taxonomy" id="32473"/>
    <lineage>
        <taxon>Eukaryota</taxon>
        <taxon>Metazoa</taxon>
        <taxon>Chordata</taxon>
        <taxon>Craniata</taxon>
        <taxon>Vertebrata</taxon>
        <taxon>Euteleostomi</taxon>
        <taxon>Actinopterygii</taxon>
        <taxon>Neopterygii</taxon>
        <taxon>Teleostei</taxon>
        <taxon>Neoteleostei</taxon>
        <taxon>Acanthomorphata</taxon>
        <taxon>Ovalentaria</taxon>
        <taxon>Atherinomorphae</taxon>
        <taxon>Cyprinodontiformes</taxon>
        <taxon>Poeciliidae</taxon>
        <taxon>Poeciliinae</taxon>
        <taxon>Xiphophorus</taxon>
    </lineage>
</organism>
<sequence length="251" mass="28037">AAAPHFSSDPSLSSCRSESARLADPPPPSRPDPNVYPPPAVLQILSARAQLPVQQFEEEIMATVEQNPVVIIRGATGCGKTTQVPQYILDRFIKGGRASDCNIVVTQPRRISAVSVAERVAYERGEDLGKSCGYSVRFESVLPRPHASVLFCTVGTQSRQQGEPCCRSHHVIVDEIHERDINTDFLLVVLRDVVQAFPDVRIILMSATIDTTMFREYFFNCPIIEVFGRTFPVQDYTVKATRTNHIEKKYF</sequence>
<dbReference type="InterPro" id="IPR014001">
    <property type="entry name" value="Helicase_ATP-bd"/>
</dbReference>
<dbReference type="InterPro" id="IPR027417">
    <property type="entry name" value="P-loop_NTPase"/>
</dbReference>
<evidence type="ECO:0000256" key="7">
    <source>
        <dbReference type="ARBA" id="ARBA00047984"/>
    </source>
</evidence>
<dbReference type="GO" id="GO:0005524">
    <property type="term" value="F:ATP binding"/>
    <property type="evidence" value="ECO:0007669"/>
    <property type="project" value="UniProtKB-KW"/>
</dbReference>
<evidence type="ECO:0000313" key="10">
    <source>
        <dbReference type="Ensembl" id="ENSXCOP00000000713.1"/>
    </source>
</evidence>
<dbReference type="FunFam" id="3.40.50.300:FF:000284">
    <property type="entry name" value="probable ATP-dependent RNA helicase YTHDC2"/>
    <property type="match status" value="1"/>
</dbReference>
<dbReference type="EC" id="3.6.4.13" evidence="2"/>
<evidence type="ECO:0000256" key="3">
    <source>
        <dbReference type="ARBA" id="ARBA00022741"/>
    </source>
</evidence>
<dbReference type="SMART" id="SM00487">
    <property type="entry name" value="DEXDc"/>
    <property type="match status" value="1"/>
</dbReference>
<keyword evidence="11" id="KW-1185">Reference proteome</keyword>
<feature type="compositionally biased region" description="Polar residues" evidence="8">
    <location>
        <begin position="8"/>
        <end position="17"/>
    </location>
</feature>
<dbReference type="Pfam" id="PF00270">
    <property type="entry name" value="DEAD"/>
    <property type="match status" value="1"/>
</dbReference>
<feature type="region of interest" description="Disordered" evidence="8">
    <location>
        <begin position="1"/>
        <end position="37"/>
    </location>
</feature>
<dbReference type="GO" id="GO:0003724">
    <property type="term" value="F:RNA helicase activity"/>
    <property type="evidence" value="ECO:0007669"/>
    <property type="project" value="UniProtKB-EC"/>
</dbReference>
<dbReference type="GO" id="GO:0003723">
    <property type="term" value="F:RNA binding"/>
    <property type="evidence" value="ECO:0007669"/>
    <property type="project" value="TreeGrafter"/>
</dbReference>
<dbReference type="GO" id="GO:0016887">
    <property type="term" value="F:ATP hydrolysis activity"/>
    <property type="evidence" value="ECO:0007669"/>
    <property type="project" value="TreeGrafter"/>
</dbReference>
<proteinExistence type="inferred from homology"/>
<dbReference type="PANTHER" id="PTHR18934">
    <property type="entry name" value="ATP-DEPENDENT RNA HELICASE"/>
    <property type="match status" value="1"/>
</dbReference>
<dbReference type="STRING" id="32473.ENSXCOP00000000713"/>
<feature type="domain" description="Helicase ATP-binding" evidence="9">
    <location>
        <begin position="61"/>
        <end position="227"/>
    </location>
</feature>
<dbReference type="InterPro" id="IPR002464">
    <property type="entry name" value="DNA/RNA_helicase_DEAH_CS"/>
</dbReference>
<keyword evidence="6" id="KW-0067">ATP-binding</keyword>
<dbReference type="PANTHER" id="PTHR18934:SF119">
    <property type="entry name" value="ATP-DEPENDENT RNA HELICASE A"/>
    <property type="match status" value="1"/>
</dbReference>
<dbReference type="GO" id="GO:0050684">
    <property type="term" value="P:regulation of mRNA processing"/>
    <property type="evidence" value="ECO:0007669"/>
    <property type="project" value="TreeGrafter"/>
</dbReference>
<evidence type="ECO:0000313" key="11">
    <source>
        <dbReference type="Proteomes" id="UP000261380"/>
    </source>
</evidence>
<dbReference type="Gene3D" id="3.40.50.300">
    <property type="entry name" value="P-loop containing nucleotide triphosphate hydrolases"/>
    <property type="match status" value="1"/>
</dbReference>
<evidence type="ECO:0000256" key="4">
    <source>
        <dbReference type="ARBA" id="ARBA00022801"/>
    </source>
</evidence>
<evidence type="ECO:0000256" key="6">
    <source>
        <dbReference type="ARBA" id="ARBA00022840"/>
    </source>
</evidence>
<keyword evidence="3" id="KW-0547">Nucleotide-binding</keyword>
<dbReference type="PROSITE" id="PS00690">
    <property type="entry name" value="DEAH_ATP_HELICASE"/>
    <property type="match status" value="1"/>
</dbReference>
<name>A0A3B5KKL0_9TELE</name>
<dbReference type="AlphaFoldDB" id="A0A3B5KKL0"/>
<dbReference type="GO" id="GO:0043138">
    <property type="term" value="F:3'-5' DNA helicase activity"/>
    <property type="evidence" value="ECO:0007669"/>
    <property type="project" value="TreeGrafter"/>
</dbReference>
<reference evidence="10" key="1">
    <citation type="submission" date="2025-08" db="UniProtKB">
        <authorList>
            <consortium name="Ensembl"/>
        </authorList>
    </citation>
    <scope>IDENTIFICATION</scope>
</reference>
<dbReference type="Proteomes" id="UP000261380">
    <property type="component" value="Unplaced"/>
</dbReference>
<evidence type="ECO:0000256" key="1">
    <source>
        <dbReference type="ARBA" id="ARBA00008792"/>
    </source>
</evidence>
<dbReference type="GO" id="GO:0005730">
    <property type="term" value="C:nucleolus"/>
    <property type="evidence" value="ECO:0007669"/>
    <property type="project" value="TreeGrafter"/>
</dbReference>
<reference evidence="10" key="2">
    <citation type="submission" date="2025-09" db="UniProtKB">
        <authorList>
            <consortium name="Ensembl"/>
        </authorList>
    </citation>
    <scope>IDENTIFICATION</scope>
</reference>
<dbReference type="PROSITE" id="PS51192">
    <property type="entry name" value="HELICASE_ATP_BIND_1"/>
    <property type="match status" value="1"/>
</dbReference>
<evidence type="ECO:0000256" key="5">
    <source>
        <dbReference type="ARBA" id="ARBA00022806"/>
    </source>
</evidence>